<dbReference type="GO" id="GO:0003879">
    <property type="term" value="F:ATP phosphoribosyltransferase activity"/>
    <property type="evidence" value="ECO:0007669"/>
    <property type="project" value="UniProtKB-UniRule"/>
</dbReference>
<comment type="catalytic activity">
    <reaction evidence="1">
        <text>1-(5-phospho-beta-D-ribosyl)-ATP + diphosphate = 5-phospho-alpha-D-ribose 1-diphosphate + ATP</text>
        <dbReference type="Rhea" id="RHEA:18473"/>
        <dbReference type="ChEBI" id="CHEBI:30616"/>
        <dbReference type="ChEBI" id="CHEBI:33019"/>
        <dbReference type="ChEBI" id="CHEBI:58017"/>
        <dbReference type="ChEBI" id="CHEBI:73183"/>
        <dbReference type="EC" id="2.4.2.17"/>
    </reaction>
</comment>
<dbReference type="PROSITE" id="PS01316">
    <property type="entry name" value="ATP_P_PHORIBOSYLTR"/>
    <property type="match status" value="1"/>
</dbReference>
<evidence type="ECO:0000313" key="13">
    <source>
        <dbReference type="Proteomes" id="UP000760668"/>
    </source>
</evidence>
<comment type="caution">
    <text evidence="12">The sequence shown here is derived from an EMBL/GenBank/DDBJ whole genome shotgun (WGS) entry which is preliminary data.</text>
</comment>
<sequence length="97" mass="10561">SKYPEVTRAFFEGKGMDVDIIKIEGSVELAPILGLADAIVDIVETGATLKENGLVPIETVAPVSARLIVNTASMKLRKAEIQDFIARCERELEKKSC</sequence>
<evidence type="ECO:0000256" key="8">
    <source>
        <dbReference type="ARBA" id="ARBA00023102"/>
    </source>
</evidence>
<keyword evidence="5" id="KW-0028">Amino-acid biosynthesis</keyword>
<dbReference type="Proteomes" id="UP000760668">
    <property type="component" value="Unassembled WGS sequence"/>
</dbReference>
<dbReference type="InterPro" id="IPR018198">
    <property type="entry name" value="ATP_PRibTrfase_CS"/>
</dbReference>
<dbReference type="NCBIfam" id="TIGR00070">
    <property type="entry name" value="hisG"/>
    <property type="match status" value="1"/>
</dbReference>
<evidence type="ECO:0000256" key="10">
    <source>
        <dbReference type="NCBIfam" id="TIGR00070"/>
    </source>
</evidence>
<comment type="function">
    <text evidence="9">Catalyzes the condensation of ATP and 5-phosphoribose 1-diphosphate to form N'-(5'-phosphoribosyl)-ATP (PR-ATP). Has a crucial role in the pathway because the rate of histidine biosynthesis seems to be controlled primarily by regulation of HisG enzymatic activity.</text>
</comment>
<dbReference type="GO" id="GO:0005737">
    <property type="term" value="C:cytoplasm"/>
    <property type="evidence" value="ECO:0007669"/>
    <property type="project" value="InterPro"/>
</dbReference>
<evidence type="ECO:0000256" key="7">
    <source>
        <dbReference type="ARBA" id="ARBA00022679"/>
    </source>
</evidence>
<name>A0A921MKL3_9FIRM</name>
<dbReference type="PANTHER" id="PTHR21403">
    <property type="entry name" value="ATP PHOSPHORIBOSYLTRANSFERASE ATP-PRTASE"/>
    <property type="match status" value="1"/>
</dbReference>
<dbReference type="InterPro" id="IPR013820">
    <property type="entry name" value="ATP_PRibTrfase_cat"/>
</dbReference>
<proteinExistence type="predicted"/>
<feature type="domain" description="ATP phosphoribosyltransferase catalytic" evidence="11">
    <location>
        <begin position="1"/>
        <end position="88"/>
    </location>
</feature>
<evidence type="ECO:0000313" key="12">
    <source>
        <dbReference type="EMBL" id="HJG85571.1"/>
    </source>
</evidence>
<comment type="pathway">
    <text evidence="2">Amino-acid biosynthesis; L-histidine biosynthesis; L-histidine from 5-phospho-alpha-D-ribose 1-diphosphate: step 1/9.</text>
</comment>
<dbReference type="SUPFAM" id="SSF53850">
    <property type="entry name" value="Periplasmic binding protein-like II"/>
    <property type="match status" value="1"/>
</dbReference>
<keyword evidence="8" id="KW-0368">Histidine biosynthesis</keyword>
<keyword evidence="7 12" id="KW-0808">Transferase</keyword>
<evidence type="ECO:0000256" key="3">
    <source>
        <dbReference type="ARBA" id="ARBA00011946"/>
    </source>
</evidence>
<evidence type="ECO:0000256" key="4">
    <source>
        <dbReference type="ARBA" id="ARBA00020998"/>
    </source>
</evidence>
<dbReference type="GO" id="GO:0000105">
    <property type="term" value="P:L-histidine biosynthetic process"/>
    <property type="evidence" value="ECO:0007669"/>
    <property type="project" value="UniProtKB-UniRule"/>
</dbReference>
<accession>A0A921MKL3</accession>
<evidence type="ECO:0000256" key="5">
    <source>
        <dbReference type="ARBA" id="ARBA00022605"/>
    </source>
</evidence>
<evidence type="ECO:0000256" key="9">
    <source>
        <dbReference type="ARBA" id="ARBA00024861"/>
    </source>
</evidence>
<reference evidence="12" key="1">
    <citation type="journal article" date="2021" name="PeerJ">
        <title>Extensive microbial diversity within the chicken gut microbiome revealed by metagenomics and culture.</title>
        <authorList>
            <person name="Gilroy R."/>
            <person name="Ravi A."/>
            <person name="Getino M."/>
            <person name="Pursley I."/>
            <person name="Horton D.L."/>
            <person name="Alikhan N.F."/>
            <person name="Baker D."/>
            <person name="Gharbi K."/>
            <person name="Hall N."/>
            <person name="Watson M."/>
            <person name="Adriaenssens E.M."/>
            <person name="Foster-Nyarko E."/>
            <person name="Jarju S."/>
            <person name="Secka A."/>
            <person name="Antonio M."/>
            <person name="Oren A."/>
            <person name="Chaudhuri R.R."/>
            <person name="La Ragione R."/>
            <person name="Hildebrand F."/>
            <person name="Pallen M.J."/>
        </authorList>
    </citation>
    <scope>NUCLEOTIDE SEQUENCE</scope>
    <source>
        <strain evidence="12">CHK179-5677</strain>
    </source>
</reference>
<evidence type="ECO:0000259" key="11">
    <source>
        <dbReference type="Pfam" id="PF01634"/>
    </source>
</evidence>
<keyword evidence="6 12" id="KW-0328">Glycosyltransferase</keyword>
<organism evidence="12 13">
    <name type="scientific">Pseudoflavonifractor capillosus</name>
    <dbReference type="NCBI Taxonomy" id="106588"/>
    <lineage>
        <taxon>Bacteria</taxon>
        <taxon>Bacillati</taxon>
        <taxon>Bacillota</taxon>
        <taxon>Clostridia</taxon>
        <taxon>Eubacteriales</taxon>
        <taxon>Oscillospiraceae</taxon>
        <taxon>Pseudoflavonifractor</taxon>
    </lineage>
</organism>
<gene>
    <name evidence="12" type="primary">hisG</name>
    <name evidence="12" type="ORF">K8V01_00870</name>
</gene>
<dbReference type="AlphaFoldDB" id="A0A921MKL3"/>
<dbReference type="Pfam" id="PF01634">
    <property type="entry name" value="HisG"/>
    <property type="match status" value="1"/>
</dbReference>
<evidence type="ECO:0000256" key="6">
    <source>
        <dbReference type="ARBA" id="ARBA00022676"/>
    </source>
</evidence>
<evidence type="ECO:0000256" key="2">
    <source>
        <dbReference type="ARBA" id="ARBA00004667"/>
    </source>
</evidence>
<feature type="non-terminal residue" evidence="12">
    <location>
        <position position="1"/>
    </location>
</feature>
<dbReference type="Gene3D" id="3.40.190.10">
    <property type="entry name" value="Periplasmic binding protein-like II"/>
    <property type="match status" value="1"/>
</dbReference>
<protein>
    <recommendedName>
        <fullName evidence="4 10">ATP phosphoribosyltransferase</fullName>
        <ecNumber evidence="3 10">2.4.2.17</ecNumber>
    </recommendedName>
</protein>
<evidence type="ECO:0000256" key="1">
    <source>
        <dbReference type="ARBA" id="ARBA00000915"/>
    </source>
</evidence>
<dbReference type="InterPro" id="IPR001348">
    <property type="entry name" value="ATP_PRibTrfase_HisG"/>
</dbReference>
<dbReference type="PANTHER" id="PTHR21403:SF8">
    <property type="entry name" value="ATP PHOSPHORIBOSYLTRANSFERASE"/>
    <property type="match status" value="1"/>
</dbReference>
<dbReference type="RefSeq" id="WP_304247172.1">
    <property type="nucleotide sequence ID" value="NZ_DYUC01000010.1"/>
</dbReference>
<dbReference type="EMBL" id="DYUC01000010">
    <property type="protein sequence ID" value="HJG85571.1"/>
    <property type="molecule type" value="Genomic_DNA"/>
</dbReference>
<dbReference type="EC" id="2.4.2.17" evidence="3 10"/>
<reference evidence="12" key="2">
    <citation type="submission" date="2021-09" db="EMBL/GenBank/DDBJ databases">
        <authorList>
            <person name="Gilroy R."/>
        </authorList>
    </citation>
    <scope>NUCLEOTIDE SEQUENCE</scope>
    <source>
        <strain evidence="12">CHK179-5677</strain>
    </source>
</reference>